<organism evidence="1 2">
    <name type="scientific">Vibrio jasicida</name>
    <dbReference type="NCBI Taxonomy" id="766224"/>
    <lineage>
        <taxon>Bacteria</taxon>
        <taxon>Pseudomonadati</taxon>
        <taxon>Pseudomonadota</taxon>
        <taxon>Gammaproteobacteria</taxon>
        <taxon>Vibrionales</taxon>
        <taxon>Vibrionaceae</taxon>
        <taxon>Vibrio</taxon>
    </lineage>
</organism>
<name>A0AAU9QRI9_9VIBR</name>
<accession>A0AAU9QRI9</accession>
<comment type="caution">
    <text evidence="1">The sequence shown here is derived from an EMBL/GenBank/DDBJ whole genome shotgun (WGS) entry which is preliminary data.</text>
</comment>
<reference evidence="1" key="1">
    <citation type="submission" date="2022-01" db="EMBL/GenBank/DDBJ databases">
        <authorList>
            <person name="Lagorce A."/>
        </authorList>
    </citation>
    <scope>NUCLEOTIDE SEQUENCE</scope>
    <source>
        <strain evidence="1">Th15_F1_A12</strain>
    </source>
</reference>
<evidence type="ECO:0000313" key="2">
    <source>
        <dbReference type="Proteomes" id="UP001295462"/>
    </source>
</evidence>
<dbReference type="AlphaFoldDB" id="A0AAU9QRI9"/>
<gene>
    <name evidence="1" type="ORF">THF1A12_40262</name>
</gene>
<proteinExistence type="predicted"/>
<protein>
    <submittedName>
        <fullName evidence="1">Uncharacterized protein</fullName>
    </submittedName>
</protein>
<dbReference type="Proteomes" id="UP001295462">
    <property type="component" value="Unassembled WGS sequence"/>
</dbReference>
<dbReference type="EMBL" id="CAKMUD010000094">
    <property type="protein sequence ID" value="CAH1599740.1"/>
    <property type="molecule type" value="Genomic_DNA"/>
</dbReference>
<sequence length="60" mass="6740">MQSFNKVVQAIQSGLSVTCYGNMVSLEGKYDWQEKKLRINLSNGASYEADGRDVQAMEIH</sequence>
<evidence type="ECO:0000313" key="1">
    <source>
        <dbReference type="EMBL" id="CAH1599740.1"/>
    </source>
</evidence>
<dbReference type="RefSeq" id="WP_095665302.1">
    <property type="nucleotide sequence ID" value="NZ_CAKMTZ010000082.1"/>
</dbReference>